<accession>A0A923KM97</accession>
<reference evidence="2" key="1">
    <citation type="submission" date="2020-08" db="EMBL/GenBank/DDBJ databases">
        <title>Novel species isolated from subtropical streams in China.</title>
        <authorList>
            <person name="Lu H."/>
        </authorList>
    </citation>
    <scope>NUCLEOTIDE SEQUENCE</scope>
    <source>
        <strain evidence="2">LX22W</strain>
    </source>
</reference>
<proteinExistence type="predicted"/>
<dbReference type="EMBL" id="JACOFZ010000006">
    <property type="protein sequence ID" value="MBC3882675.1"/>
    <property type="molecule type" value="Genomic_DNA"/>
</dbReference>
<sequence length="412" mass="45552">MSTQTPVSYKAIEFAARTSFGRLASYLAWQWRDIAAAEDALSDALLKALEVWSVSGIPDSPDAWLLTVAKRQLLQVARHDKVRSDPALTILLEGDEAMVETSALPDARLKLMFVCAHPAIDEKIRIPLMLQTVLGLQVADMAPALMLSPTTLAQRLVRAKQKIRDTQIRFEEPSVDELPDRLSCVLECIYGAFGLSLDAIDGAETRITDLYDEAIYLCKIVCELLPAEPEAKGLFALMTFCSARRAARRDAQGNFIPLAEHDLSKWDKEAIVHADQVLWSASQHKKPGPFQLEAAVQSAHCHCLFTGQTPWKSIAHLYQQINAYFPTQGSLVAGAVAMGEAGEVQAGLVQLERMDADLSKTFQAWWVAKAYLLSLQGEESFALADHAYQIAIGLSNQEKIKVYLEGIRKTLK</sequence>
<dbReference type="SUPFAM" id="SSF88946">
    <property type="entry name" value="Sigma2 domain of RNA polymerase sigma factors"/>
    <property type="match status" value="1"/>
</dbReference>
<organism evidence="2 3">
    <name type="scientific">Undibacterium nitidum</name>
    <dbReference type="NCBI Taxonomy" id="2762298"/>
    <lineage>
        <taxon>Bacteria</taxon>
        <taxon>Pseudomonadati</taxon>
        <taxon>Pseudomonadota</taxon>
        <taxon>Betaproteobacteria</taxon>
        <taxon>Burkholderiales</taxon>
        <taxon>Oxalobacteraceae</taxon>
        <taxon>Undibacterium</taxon>
    </lineage>
</organism>
<dbReference type="PANTHER" id="PTHR47756:SF2">
    <property type="entry name" value="BLL6612 PROTEIN"/>
    <property type="match status" value="1"/>
</dbReference>
<dbReference type="AlphaFoldDB" id="A0A923KM97"/>
<name>A0A923KM97_9BURK</name>
<dbReference type="PANTHER" id="PTHR47756">
    <property type="entry name" value="BLL6612 PROTEIN-RELATED"/>
    <property type="match status" value="1"/>
</dbReference>
<dbReference type="InterPro" id="IPR046531">
    <property type="entry name" value="DUF6596"/>
</dbReference>
<dbReference type="Pfam" id="PF20239">
    <property type="entry name" value="DUF6596"/>
    <property type="match status" value="1"/>
</dbReference>
<dbReference type="InterPro" id="IPR013325">
    <property type="entry name" value="RNA_pol_sigma_r2"/>
</dbReference>
<evidence type="ECO:0000259" key="1">
    <source>
        <dbReference type="Pfam" id="PF20239"/>
    </source>
</evidence>
<gene>
    <name evidence="2" type="ORF">H8K36_14900</name>
</gene>
<protein>
    <submittedName>
        <fullName evidence="2">RNA polymerase subunit sigma-70</fullName>
    </submittedName>
</protein>
<dbReference type="Proteomes" id="UP000627446">
    <property type="component" value="Unassembled WGS sequence"/>
</dbReference>
<evidence type="ECO:0000313" key="2">
    <source>
        <dbReference type="EMBL" id="MBC3882675.1"/>
    </source>
</evidence>
<dbReference type="Gene3D" id="1.10.1740.10">
    <property type="match status" value="1"/>
</dbReference>
<dbReference type="GO" id="GO:0006352">
    <property type="term" value="P:DNA-templated transcription initiation"/>
    <property type="evidence" value="ECO:0007669"/>
    <property type="project" value="InterPro"/>
</dbReference>
<dbReference type="SUPFAM" id="SSF88659">
    <property type="entry name" value="Sigma3 and sigma4 domains of RNA polymerase sigma factors"/>
    <property type="match status" value="1"/>
</dbReference>
<dbReference type="InterPro" id="IPR013324">
    <property type="entry name" value="RNA_pol_sigma_r3/r4-like"/>
</dbReference>
<feature type="domain" description="DUF6596" evidence="1">
    <location>
        <begin position="181"/>
        <end position="280"/>
    </location>
</feature>
<dbReference type="RefSeq" id="WP_186917289.1">
    <property type="nucleotide sequence ID" value="NZ_JACOFZ010000006.1"/>
</dbReference>
<dbReference type="GO" id="GO:0003700">
    <property type="term" value="F:DNA-binding transcription factor activity"/>
    <property type="evidence" value="ECO:0007669"/>
    <property type="project" value="InterPro"/>
</dbReference>
<evidence type="ECO:0000313" key="3">
    <source>
        <dbReference type="Proteomes" id="UP000627446"/>
    </source>
</evidence>
<comment type="caution">
    <text evidence="2">The sequence shown here is derived from an EMBL/GenBank/DDBJ whole genome shotgun (WGS) entry which is preliminary data.</text>
</comment>
<keyword evidence="3" id="KW-1185">Reference proteome</keyword>